<feature type="domain" description="HTH cro/C1-type" evidence="1">
    <location>
        <begin position="23"/>
        <end position="79"/>
    </location>
</feature>
<protein>
    <submittedName>
        <fullName evidence="2">Helix-turn-helix transcriptional regulator</fullName>
    </submittedName>
</protein>
<dbReference type="Gene3D" id="1.10.260.40">
    <property type="entry name" value="lambda repressor-like DNA-binding domains"/>
    <property type="match status" value="1"/>
</dbReference>
<name>A0ABS2TF80_9ACTO</name>
<dbReference type="CDD" id="cd00093">
    <property type="entry name" value="HTH_XRE"/>
    <property type="match status" value="1"/>
</dbReference>
<dbReference type="RefSeq" id="WP_182174298.1">
    <property type="nucleotide sequence ID" value="NZ_CP059676.1"/>
</dbReference>
<accession>A0ABS2TF80</accession>
<dbReference type="EMBL" id="JAFFJS010000003">
    <property type="protein sequence ID" value="MBM9433311.1"/>
    <property type="molecule type" value="Genomic_DNA"/>
</dbReference>
<evidence type="ECO:0000313" key="2">
    <source>
        <dbReference type="EMBL" id="MBM9433311.1"/>
    </source>
</evidence>
<sequence length="91" mass="10035">MKNSSVPDNVYVQALGQVCIRHRKDRGFSQQAFALEIGVDTSNYQCIESGHNSRGEMTNPQTKTLLAISRGFGISIADLMSEAWDLALTMN</sequence>
<dbReference type="PROSITE" id="PS50943">
    <property type="entry name" value="HTH_CROC1"/>
    <property type="match status" value="1"/>
</dbReference>
<comment type="caution">
    <text evidence="2">The sequence shown here is derived from an EMBL/GenBank/DDBJ whole genome shotgun (WGS) entry which is preliminary data.</text>
</comment>
<dbReference type="InterPro" id="IPR010982">
    <property type="entry name" value="Lambda_DNA-bd_dom_sf"/>
</dbReference>
<dbReference type="Pfam" id="PF01381">
    <property type="entry name" value="HTH_3"/>
    <property type="match status" value="1"/>
</dbReference>
<dbReference type="Proteomes" id="UP000705983">
    <property type="component" value="Unassembled WGS sequence"/>
</dbReference>
<keyword evidence="3" id="KW-1185">Reference proteome</keyword>
<gene>
    <name evidence="2" type="ORF">JVW63_06320</name>
</gene>
<organism evidence="2 3">
    <name type="scientific">Flaviflexus equikiangi</name>
    <dbReference type="NCBI Taxonomy" id="2758573"/>
    <lineage>
        <taxon>Bacteria</taxon>
        <taxon>Bacillati</taxon>
        <taxon>Actinomycetota</taxon>
        <taxon>Actinomycetes</taxon>
        <taxon>Actinomycetales</taxon>
        <taxon>Actinomycetaceae</taxon>
        <taxon>Flaviflexus</taxon>
    </lineage>
</organism>
<dbReference type="SUPFAM" id="SSF47413">
    <property type="entry name" value="lambda repressor-like DNA-binding domains"/>
    <property type="match status" value="1"/>
</dbReference>
<proteinExistence type="predicted"/>
<dbReference type="InterPro" id="IPR001387">
    <property type="entry name" value="Cro/C1-type_HTH"/>
</dbReference>
<reference evidence="3" key="1">
    <citation type="submission" date="2021-02" db="EMBL/GenBank/DDBJ databases">
        <title>Leucobacter sp. CX169.</title>
        <authorList>
            <person name="Cheng Y."/>
        </authorList>
    </citation>
    <scope>NUCLEOTIDE SEQUENCE [LARGE SCALE GENOMIC DNA]</scope>
    <source>
        <strain evidence="3">JY899</strain>
    </source>
</reference>
<evidence type="ECO:0000259" key="1">
    <source>
        <dbReference type="PROSITE" id="PS50943"/>
    </source>
</evidence>
<evidence type="ECO:0000313" key="3">
    <source>
        <dbReference type="Proteomes" id="UP000705983"/>
    </source>
</evidence>